<keyword evidence="1" id="KW-0489">Methyltransferase</keyword>
<sequence length="218" mass="23675">MKAFLLDQAMARYILDLSTPPDPLLEELAAETVAATGDHAGMQISADQGTFLTMITQLVAPEVAVEVGTFTGYSSLCIARGLSGGTLHCFDVSEEWTAVARRYWEKGGVADRVTLTLGPALESLRDFTEPIDLAFLDADKPRYPAYYELLVGKLRPGGLIMVDNTLWSGHVADPGKNDPATVNMREFNALVREDPRVTVVILPVADGLTLIRKRVTPA</sequence>
<dbReference type="InterPro" id="IPR029063">
    <property type="entry name" value="SAM-dependent_MTases_sf"/>
</dbReference>
<dbReference type="PANTHER" id="PTHR10509:SF14">
    <property type="entry name" value="CAFFEOYL-COA O-METHYLTRANSFERASE 3-RELATED"/>
    <property type="match status" value="1"/>
</dbReference>
<dbReference type="RefSeq" id="WP_271277432.1">
    <property type="nucleotide sequence ID" value="NZ_BAABFD010000011.1"/>
</dbReference>
<keyword evidence="3" id="KW-0949">S-adenosyl-L-methionine</keyword>
<evidence type="ECO:0000313" key="4">
    <source>
        <dbReference type="EMBL" id="MDA0643051.1"/>
    </source>
</evidence>
<dbReference type="InterPro" id="IPR050362">
    <property type="entry name" value="Cation-dep_OMT"/>
</dbReference>
<organism evidence="4 5">
    <name type="scientific">Nonomuraea ferruginea</name>
    <dbReference type="NCBI Taxonomy" id="46174"/>
    <lineage>
        <taxon>Bacteria</taxon>
        <taxon>Bacillati</taxon>
        <taxon>Actinomycetota</taxon>
        <taxon>Actinomycetes</taxon>
        <taxon>Streptosporangiales</taxon>
        <taxon>Streptosporangiaceae</taxon>
        <taxon>Nonomuraea</taxon>
    </lineage>
</organism>
<dbReference type="InterPro" id="IPR002935">
    <property type="entry name" value="SAM_O-MeTrfase"/>
</dbReference>
<name>A0ABT4T0L7_9ACTN</name>
<reference evidence="4 5" key="1">
    <citation type="submission" date="2022-11" db="EMBL/GenBank/DDBJ databases">
        <title>Nonomuraea corallina sp. nov., a new species of the genus Nonomuraea isolated from sea side sediment in Thai sea.</title>
        <authorList>
            <person name="Ngamcharungchit C."/>
            <person name="Matsumoto A."/>
            <person name="Suriyachadkun C."/>
            <person name="Panbangred W."/>
            <person name="Inahashi Y."/>
            <person name="Intra B."/>
        </authorList>
    </citation>
    <scope>NUCLEOTIDE SEQUENCE [LARGE SCALE GENOMIC DNA]</scope>
    <source>
        <strain evidence="4 5">DSM 43553</strain>
    </source>
</reference>
<dbReference type="SUPFAM" id="SSF53335">
    <property type="entry name" value="S-adenosyl-L-methionine-dependent methyltransferases"/>
    <property type="match status" value="1"/>
</dbReference>
<evidence type="ECO:0000256" key="3">
    <source>
        <dbReference type="ARBA" id="ARBA00022691"/>
    </source>
</evidence>
<dbReference type="Gene3D" id="3.40.50.150">
    <property type="entry name" value="Vaccinia Virus protein VP39"/>
    <property type="match status" value="1"/>
</dbReference>
<keyword evidence="5" id="KW-1185">Reference proteome</keyword>
<accession>A0ABT4T0L7</accession>
<keyword evidence="2" id="KW-0808">Transferase</keyword>
<evidence type="ECO:0000256" key="2">
    <source>
        <dbReference type="ARBA" id="ARBA00022679"/>
    </source>
</evidence>
<dbReference type="EMBL" id="JAPNUD010000057">
    <property type="protein sequence ID" value="MDA0643051.1"/>
    <property type="molecule type" value="Genomic_DNA"/>
</dbReference>
<dbReference type="PROSITE" id="PS51682">
    <property type="entry name" value="SAM_OMT_I"/>
    <property type="match status" value="1"/>
</dbReference>
<proteinExistence type="predicted"/>
<evidence type="ECO:0000256" key="1">
    <source>
        <dbReference type="ARBA" id="ARBA00022603"/>
    </source>
</evidence>
<gene>
    <name evidence="4" type="ORF">OUY24_20680</name>
</gene>
<protein>
    <submittedName>
        <fullName evidence="4">O-methyltransferase</fullName>
    </submittedName>
</protein>
<dbReference type="PANTHER" id="PTHR10509">
    <property type="entry name" value="O-METHYLTRANSFERASE-RELATED"/>
    <property type="match status" value="1"/>
</dbReference>
<evidence type="ECO:0000313" key="5">
    <source>
        <dbReference type="Proteomes" id="UP001212498"/>
    </source>
</evidence>
<comment type="caution">
    <text evidence="4">The sequence shown here is derived from an EMBL/GenBank/DDBJ whole genome shotgun (WGS) entry which is preliminary data.</text>
</comment>
<dbReference type="Proteomes" id="UP001212498">
    <property type="component" value="Unassembled WGS sequence"/>
</dbReference>
<dbReference type="Pfam" id="PF01596">
    <property type="entry name" value="Methyltransf_3"/>
    <property type="match status" value="1"/>
</dbReference>